<accession>A0AAF0YE06</accession>
<evidence type="ECO:0000313" key="3">
    <source>
        <dbReference type="Proteomes" id="UP000827549"/>
    </source>
</evidence>
<name>A0AAF0YE06_9TREE</name>
<evidence type="ECO:0000256" key="1">
    <source>
        <dbReference type="SAM" id="MobiDB-lite"/>
    </source>
</evidence>
<dbReference type="AlphaFoldDB" id="A0AAF0YE06"/>
<evidence type="ECO:0008006" key="4">
    <source>
        <dbReference type="Google" id="ProtNLM"/>
    </source>
</evidence>
<reference evidence="2" key="1">
    <citation type="submission" date="2023-10" db="EMBL/GenBank/DDBJ databases">
        <authorList>
            <person name="Noh H."/>
        </authorList>
    </citation>
    <scope>NUCLEOTIDE SEQUENCE</scope>
    <source>
        <strain evidence="2">DUCC4014</strain>
    </source>
</reference>
<proteinExistence type="predicted"/>
<dbReference type="EMBL" id="CP086717">
    <property type="protein sequence ID" value="WOO83106.1"/>
    <property type="molecule type" value="Genomic_DNA"/>
</dbReference>
<dbReference type="RefSeq" id="XP_062629138.1">
    <property type="nucleotide sequence ID" value="XM_062773154.1"/>
</dbReference>
<gene>
    <name evidence="2" type="ORF">LOC62_04G006587</name>
</gene>
<keyword evidence="3" id="KW-1185">Reference proteome</keyword>
<dbReference type="GeneID" id="87809809"/>
<dbReference type="Proteomes" id="UP000827549">
    <property type="component" value="Chromosome 4"/>
</dbReference>
<organism evidence="2 3">
    <name type="scientific">Vanrija pseudolonga</name>
    <dbReference type="NCBI Taxonomy" id="143232"/>
    <lineage>
        <taxon>Eukaryota</taxon>
        <taxon>Fungi</taxon>
        <taxon>Dikarya</taxon>
        <taxon>Basidiomycota</taxon>
        <taxon>Agaricomycotina</taxon>
        <taxon>Tremellomycetes</taxon>
        <taxon>Trichosporonales</taxon>
        <taxon>Trichosporonaceae</taxon>
        <taxon>Vanrija</taxon>
    </lineage>
</organism>
<protein>
    <recommendedName>
        <fullName evidence="4">BTB domain-containing protein</fullName>
    </recommendedName>
</protein>
<sequence length="403" mass="44983">MPPKFHPDFKSPTGIVLQSSDDTCFAFNGHVLAFLSPFFADLLKVPAPADTKHNPIPTGVGTDALALALTLIEEGMSYRLTTPRPKWPTTDVLSDLLTLVDAYELTFVADELLSRTSAIVDSHTFDRYAFARASEWAKTVLDDHNKLAELYKTHLDHTVSNYKRQAEYASSTTMRKKKKTDPRTMPVVKRDADAAAITLESSDGVRFTFNPHLLAHVSPFFADLFKVPPPPCSNANPIPIAISADALELCLDLIREGMNHRRENTTRWPTTKVLDDVIKFVDKYDMSFVADELLALTRDKAEGKRVDDNDPFKSTQSIQAFERYAFACATKSPYVVKELSNTLRYNHRAMSKWAEKTLKNDPLALAELYKAHLDKRPATSSRPAASPFVPASKVAAPAKRKKV</sequence>
<feature type="region of interest" description="Disordered" evidence="1">
    <location>
        <begin position="376"/>
        <end position="403"/>
    </location>
</feature>
<evidence type="ECO:0000313" key="2">
    <source>
        <dbReference type="EMBL" id="WOO83106.1"/>
    </source>
</evidence>